<evidence type="ECO:0000313" key="1">
    <source>
        <dbReference type="EMBL" id="SNQ59583.1"/>
    </source>
</evidence>
<gene>
    <name evidence="1" type="ORF">MNV_1230024</name>
</gene>
<dbReference type="AlphaFoldDB" id="A0A284VJZ7"/>
<keyword evidence="2" id="KW-1185">Reference proteome</keyword>
<dbReference type="InterPro" id="IPR054383">
    <property type="entry name" value="PspAB-like"/>
</dbReference>
<dbReference type="EMBL" id="FZMP01000028">
    <property type="protein sequence ID" value="SNQ59583.1"/>
    <property type="molecule type" value="Genomic_DNA"/>
</dbReference>
<protein>
    <submittedName>
        <fullName evidence="1">Uncharacterized protein</fullName>
    </submittedName>
</protein>
<organism evidence="1 2">
    <name type="scientific">Candidatus Methanoperedens nitratireducens</name>
    <dbReference type="NCBI Taxonomy" id="1392998"/>
    <lineage>
        <taxon>Archaea</taxon>
        <taxon>Methanobacteriati</taxon>
        <taxon>Methanobacteriota</taxon>
        <taxon>Stenosarchaea group</taxon>
        <taxon>Methanomicrobia</taxon>
        <taxon>Methanosarcinales</taxon>
        <taxon>ANME-2 cluster</taxon>
        <taxon>Candidatus Methanoperedentaceae</taxon>
        <taxon>Candidatus Methanoperedens</taxon>
    </lineage>
</organism>
<dbReference type="RefSeq" id="WP_096203931.1">
    <property type="nucleotide sequence ID" value="NZ_FZMP01000028.1"/>
</dbReference>
<sequence length="186" mass="21887">MGFLDTLLGKSKLPKPKPDKLFAMSTAYVTLSTNFSLISKGAGICFKPLEASRFTRAEIEIRELLQQSCKETNTQYSIKKDSYGYMWIVLNDPEFEDLVTTLYMVSETLREHDFGEQLLCAVFKFKDESDVYWIYNYKQATFYPFVPGDNKKRNASYEFRLRSIMEKELPIEKDVERWYPMWDIPV</sequence>
<dbReference type="Proteomes" id="UP000218615">
    <property type="component" value="Unassembled WGS sequence"/>
</dbReference>
<proteinExistence type="predicted"/>
<accession>A0A284VJZ7</accession>
<dbReference type="STRING" id="1392998.ANME2D_00960"/>
<name>A0A284VJZ7_9EURY</name>
<reference evidence="2" key="1">
    <citation type="submission" date="2017-06" db="EMBL/GenBank/DDBJ databases">
        <authorList>
            <person name="Cremers G."/>
        </authorList>
    </citation>
    <scope>NUCLEOTIDE SEQUENCE [LARGE SCALE GENOMIC DNA]</scope>
</reference>
<dbReference type="OrthoDB" id="284254at2157"/>
<evidence type="ECO:0000313" key="2">
    <source>
        <dbReference type="Proteomes" id="UP000218615"/>
    </source>
</evidence>
<dbReference type="Pfam" id="PF22742">
    <property type="entry name" value="PspAB"/>
    <property type="match status" value="1"/>
</dbReference>